<dbReference type="SUPFAM" id="SSF54106">
    <property type="entry name" value="LysM domain"/>
    <property type="match status" value="1"/>
</dbReference>
<dbReference type="InterPro" id="IPR023346">
    <property type="entry name" value="Lysozyme-like_dom_sf"/>
</dbReference>
<dbReference type="RefSeq" id="WP_274189867.1">
    <property type="nucleotide sequence ID" value="NZ_BAABHN010000019.1"/>
</dbReference>
<dbReference type="CDD" id="cd00118">
    <property type="entry name" value="LysM"/>
    <property type="match status" value="1"/>
</dbReference>
<reference evidence="6" key="1">
    <citation type="journal article" date="2019" name="Int. J. Syst. Evol. Microbiol.">
        <title>The Global Catalogue of Microorganisms (GCM) 10K type strain sequencing project: providing services to taxonomists for standard genome sequencing and annotation.</title>
        <authorList>
            <consortium name="The Broad Institute Genomics Platform"/>
            <consortium name="The Broad Institute Genome Sequencing Center for Infectious Disease"/>
            <person name="Wu L."/>
            <person name="Ma J."/>
        </authorList>
    </citation>
    <scope>NUCLEOTIDE SEQUENCE [LARGE SCALE GENOMIC DNA]</scope>
    <source>
        <strain evidence="6">CCUG 50347</strain>
    </source>
</reference>
<comment type="similarity">
    <text evidence="1">Belongs to the transglycosylase family. Rpf subfamily.</text>
</comment>
<dbReference type="Pfam" id="PF06737">
    <property type="entry name" value="Transglycosylas"/>
    <property type="match status" value="1"/>
</dbReference>
<feature type="region of interest" description="Disordered" evidence="3">
    <location>
        <begin position="223"/>
        <end position="243"/>
    </location>
</feature>
<feature type="region of interest" description="Disordered" evidence="3">
    <location>
        <begin position="85"/>
        <end position="104"/>
    </location>
</feature>
<organism evidence="5 6">
    <name type="scientific">Actinomycetospora chibensis</name>
    <dbReference type="NCBI Taxonomy" id="663606"/>
    <lineage>
        <taxon>Bacteria</taxon>
        <taxon>Bacillati</taxon>
        <taxon>Actinomycetota</taxon>
        <taxon>Actinomycetes</taxon>
        <taxon>Pseudonocardiales</taxon>
        <taxon>Pseudonocardiaceae</taxon>
        <taxon>Actinomycetospora</taxon>
    </lineage>
</organism>
<keyword evidence="6" id="KW-1185">Reference proteome</keyword>
<evidence type="ECO:0000259" key="4">
    <source>
        <dbReference type="PROSITE" id="PS51782"/>
    </source>
</evidence>
<evidence type="ECO:0000313" key="5">
    <source>
        <dbReference type="EMBL" id="MFC4832615.1"/>
    </source>
</evidence>
<feature type="region of interest" description="Disordered" evidence="3">
    <location>
        <begin position="111"/>
        <end position="200"/>
    </location>
</feature>
<dbReference type="Proteomes" id="UP001595909">
    <property type="component" value="Unassembled WGS sequence"/>
</dbReference>
<dbReference type="InterPro" id="IPR052196">
    <property type="entry name" value="Bact_Kbp"/>
</dbReference>
<feature type="compositionally biased region" description="Low complexity" evidence="3">
    <location>
        <begin position="132"/>
        <end position="178"/>
    </location>
</feature>
<evidence type="ECO:0000313" key="6">
    <source>
        <dbReference type="Proteomes" id="UP001595909"/>
    </source>
</evidence>
<feature type="domain" description="LysM" evidence="4">
    <location>
        <begin position="196"/>
        <end position="242"/>
    </location>
</feature>
<dbReference type="InterPro" id="IPR018392">
    <property type="entry name" value="LysM"/>
</dbReference>
<name>A0ABV9RFY8_9PSEU</name>
<dbReference type="InterPro" id="IPR010618">
    <property type="entry name" value="RPF"/>
</dbReference>
<evidence type="ECO:0000256" key="2">
    <source>
        <dbReference type="ARBA" id="ARBA00022801"/>
    </source>
</evidence>
<evidence type="ECO:0000256" key="3">
    <source>
        <dbReference type="SAM" id="MobiDB-lite"/>
    </source>
</evidence>
<dbReference type="PANTHER" id="PTHR34700">
    <property type="entry name" value="POTASSIUM BINDING PROTEIN KBP"/>
    <property type="match status" value="1"/>
</dbReference>
<feature type="compositionally biased region" description="Polar residues" evidence="3">
    <location>
        <begin position="186"/>
        <end position="197"/>
    </location>
</feature>
<sequence length="243" mass="24460">MDLVRAVLPTATTGRHRAPRRPGRLGRATLAVVAAGAPVVPAALLAAPAAHADTDWDALAECESSGNWAINTGNGFGGGLQFTDSTWRSFGGSGQPEDASREEQIQVAERVKAEQGMNAWPTCSKKTGNTDDSPNSSVPSAGSSDDSGSGSGTSSDSDSDSDSASASGDSDSGSSSDDATPDARTVRTTPASGSAGSYTVKAGDTLSSIAASHGATWRTLAQANPDVATDPNLIFPGQTLTMS</sequence>
<accession>A0ABV9RFY8</accession>
<dbReference type="SMART" id="SM00257">
    <property type="entry name" value="LysM"/>
    <property type="match status" value="1"/>
</dbReference>
<dbReference type="Pfam" id="PF01476">
    <property type="entry name" value="LysM"/>
    <property type="match status" value="1"/>
</dbReference>
<evidence type="ECO:0000256" key="1">
    <source>
        <dbReference type="ARBA" id="ARBA00010830"/>
    </source>
</evidence>
<gene>
    <name evidence="5" type="ORF">ACFPEL_09360</name>
</gene>
<dbReference type="Gene3D" id="3.10.350.10">
    <property type="entry name" value="LysM domain"/>
    <property type="match status" value="1"/>
</dbReference>
<proteinExistence type="inferred from homology"/>
<dbReference type="PROSITE" id="PS51782">
    <property type="entry name" value="LYSM"/>
    <property type="match status" value="1"/>
</dbReference>
<dbReference type="CDD" id="cd13925">
    <property type="entry name" value="RPF"/>
    <property type="match status" value="1"/>
</dbReference>
<protein>
    <submittedName>
        <fullName evidence="5">Transglycosylase family protein</fullName>
    </submittedName>
</protein>
<dbReference type="EMBL" id="JBHSIM010000019">
    <property type="protein sequence ID" value="MFC4832615.1"/>
    <property type="molecule type" value="Genomic_DNA"/>
</dbReference>
<dbReference type="Gene3D" id="1.10.530.10">
    <property type="match status" value="1"/>
</dbReference>
<dbReference type="SUPFAM" id="SSF53955">
    <property type="entry name" value="Lysozyme-like"/>
    <property type="match status" value="1"/>
</dbReference>
<dbReference type="PANTHER" id="PTHR34700:SF4">
    <property type="entry name" value="PHAGE-LIKE ELEMENT PBSX PROTEIN XKDP"/>
    <property type="match status" value="1"/>
</dbReference>
<dbReference type="InterPro" id="IPR036779">
    <property type="entry name" value="LysM_dom_sf"/>
</dbReference>
<comment type="caution">
    <text evidence="5">The sequence shown here is derived from an EMBL/GenBank/DDBJ whole genome shotgun (WGS) entry which is preliminary data.</text>
</comment>
<keyword evidence="2" id="KW-0378">Hydrolase</keyword>